<dbReference type="PANTHER" id="PTHR46644">
    <property type="entry name" value="DNA REPAIR PROTEIN XRCC2"/>
    <property type="match status" value="1"/>
</dbReference>
<dbReference type="InterPro" id="IPR027417">
    <property type="entry name" value="P-loop_NTPase"/>
</dbReference>
<dbReference type="EMBL" id="JRES01000780">
    <property type="protein sequence ID" value="KNC28372.1"/>
    <property type="molecule type" value="Genomic_DNA"/>
</dbReference>
<dbReference type="Proteomes" id="UP000037069">
    <property type="component" value="Unassembled WGS sequence"/>
</dbReference>
<dbReference type="STRING" id="7375.A0A0L0C816"/>
<comment type="caution">
    <text evidence="1">The sequence shown here is derived from an EMBL/GenBank/DDBJ whole genome shotgun (WGS) entry which is preliminary data.</text>
</comment>
<sequence>MILSGYQFMVKSIAHQRPTLNNIWSEVFPANGPQAKSLIEISGASGTGKRILLYELMARASLPTYYGGKYSQIIFVDCCHKFDWDFYKECVKNVISQNVLLCSQKAVKYNYGSIIHLPCYLADQFKFAFVDIEELLWDYKKVSLLAIDGLDTFYWDDCYTQLQRMTTHYKKLLQRLKSLCQEHNICCAYTVDVNYVLPKSKISSFFPHSLIDYKLKLVKHSDGRRYLNDSPIEINNNGIEFINN</sequence>
<dbReference type="GO" id="GO:0005813">
    <property type="term" value="C:centrosome"/>
    <property type="evidence" value="ECO:0007669"/>
    <property type="project" value="TreeGrafter"/>
</dbReference>
<evidence type="ECO:0000313" key="2">
    <source>
        <dbReference type="Proteomes" id="UP000037069"/>
    </source>
</evidence>
<name>A0A0L0C816_LUCCU</name>
<dbReference type="OMA" id="SEFYWLD"/>
<protein>
    <submittedName>
        <fullName evidence="1">Uncharacterized protein</fullName>
    </submittedName>
</protein>
<dbReference type="GO" id="GO:0042148">
    <property type="term" value="P:DNA strand invasion"/>
    <property type="evidence" value="ECO:0007669"/>
    <property type="project" value="TreeGrafter"/>
</dbReference>
<evidence type="ECO:0000313" key="1">
    <source>
        <dbReference type="EMBL" id="KNC28372.1"/>
    </source>
</evidence>
<dbReference type="InterPro" id="IPR030547">
    <property type="entry name" value="XRCC2"/>
</dbReference>
<dbReference type="PANTHER" id="PTHR46644:SF2">
    <property type="entry name" value="DNA REPAIR PROTEIN XRCC2"/>
    <property type="match status" value="1"/>
</dbReference>
<dbReference type="OrthoDB" id="420422at2759"/>
<organism evidence="1 2">
    <name type="scientific">Lucilia cuprina</name>
    <name type="common">Green bottle fly</name>
    <name type="synonym">Australian sheep blowfly</name>
    <dbReference type="NCBI Taxonomy" id="7375"/>
    <lineage>
        <taxon>Eukaryota</taxon>
        <taxon>Metazoa</taxon>
        <taxon>Ecdysozoa</taxon>
        <taxon>Arthropoda</taxon>
        <taxon>Hexapoda</taxon>
        <taxon>Insecta</taxon>
        <taxon>Pterygota</taxon>
        <taxon>Neoptera</taxon>
        <taxon>Endopterygota</taxon>
        <taxon>Diptera</taxon>
        <taxon>Brachycera</taxon>
        <taxon>Muscomorpha</taxon>
        <taxon>Oestroidea</taxon>
        <taxon>Calliphoridae</taxon>
        <taxon>Luciliinae</taxon>
        <taxon>Lucilia</taxon>
    </lineage>
</organism>
<dbReference type="GO" id="GO:0000724">
    <property type="term" value="P:double-strand break repair via homologous recombination"/>
    <property type="evidence" value="ECO:0007669"/>
    <property type="project" value="InterPro"/>
</dbReference>
<proteinExistence type="predicted"/>
<keyword evidence="2" id="KW-1185">Reference proteome</keyword>
<dbReference type="SUPFAM" id="SSF52540">
    <property type="entry name" value="P-loop containing nucleoside triphosphate hydrolases"/>
    <property type="match status" value="1"/>
</dbReference>
<dbReference type="Gene3D" id="3.40.50.300">
    <property type="entry name" value="P-loop containing nucleotide triphosphate hydrolases"/>
    <property type="match status" value="1"/>
</dbReference>
<dbReference type="AlphaFoldDB" id="A0A0L0C816"/>
<accession>A0A0L0C816</accession>
<dbReference type="GO" id="GO:0005657">
    <property type="term" value="C:replication fork"/>
    <property type="evidence" value="ECO:0007669"/>
    <property type="project" value="InterPro"/>
</dbReference>
<reference evidence="1 2" key="1">
    <citation type="journal article" date="2015" name="Nat. Commun.">
        <title>Lucilia cuprina genome unlocks parasitic fly biology to underpin future interventions.</title>
        <authorList>
            <person name="Anstead C.A."/>
            <person name="Korhonen P.K."/>
            <person name="Young N.D."/>
            <person name="Hall R.S."/>
            <person name="Jex A.R."/>
            <person name="Murali S.C."/>
            <person name="Hughes D.S."/>
            <person name="Lee S.F."/>
            <person name="Perry T."/>
            <person name="Stroehlein A.J."/>
            <person name="Ansell B.R."/>
            <person name="Breugelmans B."/>
            <person name="Hofmann A."/>
            <person name="Qu J."/>
            <person name="Dugan S."/>
            <person name="Lee S.L."/>
            <person name="Chao H."/>
            <person name="Dinh H."/>
            <person name="Han Y."/>
            <person name="Doddapaneni H.V."/>
            <person name="Worley K.C."/>
            <person name="Muzny D.M."/>
            <person name="Ioannidis P."/>
            <person name="Waterhouse R.M."/>
            <person name="Zdobnov E.M."/>
            <person name="James P.J."/>
            <person name="Bagnall N.H."/>
            <person name="Kotze A.C."/>
            <person name="Gibbs R.A."/>
            <person name="Richards S."/>
            <person name="Batterham P."/>
            <person name="Gasser R.B."/>
        </authorList>
    </citation>
    <scope>NUCLEOTIDE SEQUENCE [LARGE SCALE GENOMIC DNA]</scope>
    <source>
        <strain evidence="1 2">LS</strain>
        <tissue evidence="1">Full body</tissue>
    </source>
</reference>
<dbReference type="GO" id="GO:0033063">
    <property type="term" value="C:Rad51B-Rad51C-Rad51D-XRCC2 complex"/>
    <property type="evidence" value="ECO:0007669"/>
    <property type="project" value="InterPro"/>
</dbReference>
<gene>
    <name evidence="1" type="ORF">FF38_13169</name>
</gene>
<dbReference type="GO" id="GO:0000400">
    <property type="term" value="F:four-way junction DNA binding"/>
    <property type="evidence" value="ECO:0007669"/>
    <property type="project" value="TreeGrafter"/>
</dbReference>